<dbReference type="OrthoDB" id="3269725at2759"/>
<evidence type="ECO:0000256" key="1">
    <source>
        <dbReference type="SAM" id="Phobius"/>
    </source>
</evidence>
<feature type="transmembrane region" description="Helical" evidence="1">
    <location>
        <begin position="312"/>
        <end position="339"/>
    </location>
</feature>
<dbReference type="InterPro" id="IPR045338">
    <property type="entry name" value="DUF6535"/>
</dbReference>
<gene>
    <name evidence="3" type="ORF">FIBRA_00814</name>
</gene>
<protein>
    <recommendedName>
        <fullName evidence="2">DUF6535 domain-containing protein</fullName>
    </recommendedName>
</protein>
<feature type="domain" description="DUF6535" evidence="2">
    <location>
        <begin position="156"/>
        <end position="340"/>
    </location>
</feature>
<keyword evidence="1" id="KW-0472">Membrane</keyword>
<feature type="transmembrane region" description="Helical" evidence="1">
    <location>
        <begin position="345"/>
        <end position="370"/>
    </location>
</feature>
<reference evidence="3 4" key="1">
    <citation type="journal article" date="2012" name="Appl. Environ. Microbiol.">
        <title>Short-read sequencing for genomic analysis of the brown rot fungus Fibroporia radiculosa.</title>
        <authorList>
            <person name="Tang J.D."/>
            <person name="Perkins A.D."/>
            <person name="Sonstegard T.S."/>
            <person name="Schroeder S.G."/>
            <person name="Burgess S.C."/>
            <person name="Diehl S.V."/>
        </authorList>
    </citation>
    <scope>NUCLEOTIDE SEQUENCE [LARGE SCALE GENOMIC DNA]</scope>
    <source>
        <strain evidence="3 4">TFFH 294</strain>
    </source>
</reference>
<dbReference type="HOGENOM" id="CLU_725696_0_0_1"/>
<name>J4H0R5_9APHY</name>
<dbReference type="Pfam" id="PF20153">
    <property type="entry name" value="DUF6535"/>
    <property type="match status" value="1"/>
</dbReference>
<dbReference type="AlphaFoldDB" id="J4H0R5"/>
<feature type="transmembrane region" description="Helical" evidence="1">
    <location>
        <begin position="178"/>
        <end position="197"/>
    </location>
</feature>
<evidence type="ECO:0000259" key="2">
    <source>
        <dbReference type="Pfam" id="PF20153"/>
    </source>
</evidence>
<dbReference type="EMBL" id="HE796901">
    <property type="protein sequence ID" value="CCL98809.1"/>
    <property type="molecule type" value="Genomic_DNA"/>
</dbReference>
<keyword evidence="4" id="KW-1185">Reference proteome</keyword>
<dbReference type="InParanoid" id="J4H0R5"/>
<feature type="transmembrane region" description="Helical" evidence="1">
    <location>
        <begin position="260"/>
        <end position="282"/>
    </location>
</feature>
<dbReference type="Proteomes" id="UP000006352">
    <property type="component" value="Unassembled WGS sequence"/>
</dbReference>
<keyword evidence="1" id="KW-1133">Transmembrane helix</keyword>
<organism evidence="3 4">
    <name type="scientific">Fibroporia radiculosa</name>
    <dbReference type="NCBI Taxonomy" id="599839"/>
    <lineage>
        <taxon>Eukaryota</taxon>
        <taxon>Fungi</taxon>
        <taxon>Dikarya</taxon>
        <taxon>Basidiomycota</taxon>
        <taxon>Agaricomycotina</taxon>
        <taxon>Agaricomycetes</taxon>
        <taxon>Polyporales</taxon>
        <taxon>Fibroporiaceae</taxon>
        <taxon>Fibroporia</taxon>
    </lineage>
</organism>
<dbReference type="GeneID" id="24093720"/>
<evidence type="ECO:0000313" key="4">
    <source>
        <dbReference type="Proteomes" id="UP000006352"/>
    </source>
</evidence>
<sequence length="381" mass="41690">MISIPPNPSAAFDSQSPSRVNVPDIDLEAHILSADDSVESATNFSNDIVYPAALPRNSMWVTLQDEEYLTVNGTTPAVLEKDLSRSRTEDEVMSLGGRASINAKPHEVSEVANHVEGGLSLLHLSSTSKRGAPGQPSTSRDKVPETFIKEDMQRVWSDCAKQVWEQQREIIDRWKDELNTLLIFAGLFSAVLTSFVIEYYSTLQPSTFGTPQILVVISALPEVFIATADHHNLLFPSMSALVNSSSATQASSQAIAVNGLWFAALVFSLGAASLAISVNQWLNHHRTRPLSMSRESAEIWYLRHRSLDRWKVPLIISVLPVLLQVSLALFLVGLVIQLWSLNACISTVVCGLVSLLLLGTIGTAFIPALVPDCAYKSPQAW</sequence>
<keyword evidence="1" id="KW-0812">Transmembrane</keyword>
<accession>J4H0R5</accession>
<proteinExistence type="predicted"/>
<evidence type="ECO:0000313" key="3">
    <source>
        <dbReference type="EMBL" id="CCL98809.1"/>
    </source>
</evidence>
<dbReference type="RefSeq" id="XP_012178092.1">
    <property type="nucleotide sequence ID" value="XM_012322702.1"/>
</dbReference>